<dbReference type="PANTHER" id="PTHR43420">
    <property type="entry name" value="ACETYLTRANSFERASE"/>
    <property type="match status" value="1"/>
</dbReference>
<name>A0A0R0CIN8_9GAMM</name>
<protein>
    <submittedName>
        <fullName evidence="4">GCN5 family acetyltransferase</fullName>
    </submittedName>
</protein>
<reference evidence="4 5" key="1">
    <citation type="submission" date="2015-05" db="EMBL/GenBank/DDBJ databases">
        <title>Genome sequencing and analysis of members of genus Stenotrophomonas.</title>
        <authorList>
            <person name="Patil P.P."/>
            <person name="Midha S."/>
            <person name="Patil P.B."/>
        </authorList>
    </citation>
    <scope>NUCLEOTIDE SEQUENCE [LARGE SCALE GENOMIC DNA]</scope>
    <source>
        <strain evidence="4 5">DSM 18941</strain>
    </source>
</reference>
<dbReference type="GO" id="GO:0016747">
    <property type="term" value="F:acyltransferase activity, transferring groups other than amino-acyl groups"/>
    <property type="evidence" value="ECO:0007669"/>
    <property type="project" value="InterPro"/>
</dbReference>
<dbReference type="EMBL" id="LDJJ01000059">
    <property type="protein sequence ID" value="KRG64840.1"/>
    <property type="molecule type" value="Genomic_DNA"/>
</dbReference>
<keyword evidence="1 4" id="KW-0808">Transferase</keyword>
<dbReference type="PATRIC" id="fig|405446.3.peg.2989"/>
<dbReference type="OrthoDB" id="9787920at2"/>
<evidence type="ECO:0000313" key="5">
    <source>
        <dbReference type="Proteomes" id="UP000051863"/>
    </source>
</evidence>
<dbReference type="PROSITE" id="PS51186">
    <property type="entry name" value="GNAT"/>
    <property type="match status" value="1"/>
</dbReference>
<dbReference type="InterPro" id="IPR016181">
    <property type="entry name" value="Acyl_CoA_acyltransferase"/>
</dbReference>
<organism evidence="4 5">
    <name type="scientific">Stenotrophomonas terrae</name>
    <dbReference type="NCBI Taxonomy" id="405446"/>
    <lineage>
        <taxon>Bacteria</taxon>
        <taxon>Pseudomonadati</taxon>
        <taxon>Pseudomonadota</taxon>
        <taxon>Gammaproteobacteria</taxon>
        <taxon>Lysobacterales</taxon>
        <taxon>Lysobacteraceae</taxon>
        <taxon>Stenotrophomonas</taxon>
    </lineage>
</organism>
<dbReference type="Gene3D" id="3.40.630.30">
    <property type="match status" value="1"/>
</dbReference>
<evidence type="ECO:0000313" key="4">
    <source>
        <dbReference type="EMBL" id="KRG64840.1"/>
    </source>
</evidence>
<accession>A0A0R0CIN8</accession>
<dbReference type="CDD" id="cd04301">
    <property type="entry name" value="NAT_SF"/>
    <property type="match status" value="1"/>
</dbReference>
<dbReference type="Pfam" id="PF00583">
    <property type="entry name" value="Acetyltransf_1"/>
    <property type="match status" value="1"/>
</dbReference>
<keyword evidence="2" id="KW-0012">Acyltransferase</keyword>
<dbReference type="SUPFAM" id="SSF55729">
    <property type="entry name" value="Acyl-CoA N-acyltransferases (Nat)"/>
    <property type="match status" value="1"/>
</dbReference>
<proteinExistence type="predicted"/>
<dbReference type="Proteomes" id="UP000051863">
    <property type="component" value="Unassembled WGS sequence"/>
</dbReference>
<sequence length="139" mass="15197">MSAQRAVQAASAQDVQALCTRLLAFNRKASGNSFDELPLQLAIHGADGKACAGLFGDVCAGWLAIHVLWVDPELRGQGLGSQLLLQAEQQAKTAGAHSAMLDTFDWQAEDFYLRHGYEVFGRLADFPPGHQRIYLRKTL</sequence>
<dbReference type="RefSeq" id="WP_057629805.1">
    <property type="nucleotide sequence ID" value="NZ_LDJJ01000059.1"/>
</dbReference>
<dbReference type="AlphaFoldDB" id="A0A0R0CIN8"/>
<feature type="domain" description="N-acetyltransferase" evidence="3">
    <location>
        <begin position="2"/>
        <end position="139"/>
    </location>
</feature>
<dbReference type="InterPro" id="IPR000182">
    <property type="entry name" value="GNAT_dom"/>
</dbReference>
<keyword evidence="5" id="KW-1185">Reference proteome</keyword>
<evidence type="ECO:0000256" key="1">
    <source>
        <dbReference type="ARBA" id="ARBA00022679"/>
    </source>
</evidence>
<evidence type="ECO:0000259" key="3">
    <source>
        <dbReference type="PROSITE" id="PS51186"/>
    </source>
</evidence>
<evidence type="ECO:0000256" key="2">
    <source>
        <dbReference type="ARBA" id="ARBA00023315"/>
    </source>
</evidence>
<comment type="caution">
    <text evidence="4">The sequence shown here is derived from an EMBL/GenBank/DDBJ whole genome shotgun (WGS) entry which is preliminary data.</text>
</comment>
<dbReference type="InterPro" id="IPR050680">
    <property type="entry name" value="YpeA/RimI_acetyltransf"/>
</dbReference>
<gene>
    <name evidence="4" type="ORF">ABB27_16150</name>
</gene>